<dbReference type="GO" id="GO:0003682">
    <property type="term" value="F:chromatin binding"/>
    <property type="evidence" value="ECO:0007669"/>
    <property type="project" value="InterPro"/>
</dbReference>
<evidence type="ECO:0000259" key="3">
    <source>
        <dbReference type="PROSITE" id="PS51038"/>
    </source>
</evidence>
<dbReference type="PANTHER" id="PTHR47073:SF2">
    <property type="entry name" value="PROTEIN ANTI-SILENCING 1"/>
    <property type="match status" value="1"/>
</dbReference>
<dbReference type="Pfam" id="PF01426">
    <property type="entry name" value="BAH"/>
    <property type="match status" value="1"/>
</dbReference>
<dbReference type="eggNOG" id="ENOG502RA3X">
    <property type="taxonomic scope" value="Eukaryota"/>
</dbReference>
<evidence type="ECO:0000259" key="2">
    <source>
        <dbReference type="PROSITE" id="PS50102"/>
    </source>
</evidence>
<dbReference type="CDD" id="cd00590">
    <property type="entry name" value="RRM_SF"/>
    <property type="match status" value="1"/>
</dbReference>
<dbReference type="InterPro" id="IPR000504">
    <property type="entry name" value="RRM_dom"/>
</dbReference>
<dbReference type="InterPro" id="IPR001025">
    <property type="entry name" value="BAH_dom"/>
</dbReference>
<sequence length="570" mass="65014">MGDEADQFKWGVKTGVGQRHKAVIFYDSFTYKSVQYSLYDCAWFYNPGDVETNICKIVRLFETPTHEKKARVVWFFRPGEIRRFLGDVEPKWNELLLASGQGTGLSNVVHLEAVVAKCNVICTSKDTRNPRPSANELQRADYVFYRTFDVSKNSISEKFADEICGIKVELFFNRMKGQRSTNPPSNQAELKKPGEHFDMFSSSRIELNKCEASPSRSGPSKKMSVLKESDKGLYENPKLKGFAVESGTVSCVQVKDKSNVRPFEVSLTENAEDPRPYKKRTILLDDKGSISQKGVSTKRDIFGAEACKIIEKAGAQLVSREGLKTNKQVMEVTRRPDAERRNWFKQLPWEVKLQKAQEAGTLVLLENLDPSFASVEVEDLVYCALEEKVDAKMIQYSSFSNPLYGKAFVIFKSQSAAEKAIYELNRRYLIIADGRPVTGRRRNLRVPSKSTSFPGHLVLDKLKFQMQCEEMRNAVSTSHCSQPNTVEYDLAMQWRELQAKSDLWWNALYEFLLFIILSHADNKLQRLFFSSCFNLPIPCGTPSLQEQRKEINEVKSRLKLNRNALPLSTV</sequence>
<feature type="domain" description="BAH" evidence="3">
    <location>
        <begin position="34"/>
        <end position="159"/>
    </location>
</feature>
<keyword evidence="5" id="KW-1185">Reference proteome</keyword>
<dbReference type="InterPro" id="IPR035979">
    <property type="entry name" value="RBD_domain_sf"/>
</dbReference>
<dbReference type="InterPro" id="IPR043151">
    <property type="entry name" value="BAH_sf"/>
</dbReference>
<keyword evidence="1" id="KW-0694">RNA-binding</keyword>
<evidence type="ECO:0000313" key="4">
    <source>
        <dbReference type="EMBL" id="EXB33251.1"/>
    </source>
</evidence>
<proteinExistence type="predicted"/>
<dbReference type="EMBL" id="KE343529">
    <property type="protein sequence ID" value="EXB33251.1"/>
    <property type="molecule type" value="Genomic_DNA"/>
</dbReference>
<accession>W9QMI6</accession>
<dbReference type="Gene3D" id="2.30.30.490">
    <property type="match status" value="1"/>
</dbReference>
<name>W9QMI6_9ROSA</name>
<dbReference type="SUPFAM" id="SSF54928">
    <property type="entry name" value="RNA-binding domain, RBD"/>
    <property type="match status" value="1"/>
</dbReference>
<dbReference type="PANTHER" id="PTHR47073">
    <property type="entry name" value="PROTEIN ANTI-SILENCING 1"/>
    <property type="match status" value="1"/>
</dbReference>
<feature type="domain" description="RRM" evidence="2">
    <location>
        <begin position="361"/>
        <end position="437"/>
    </location>
</feature>
<dbReference type="Proteomes" id="UP000030645">
    <property type="component" value="Unassembled WGS sequence"/>
</dbReference>
<protein>
    <recommendedName>
        <fullName evidence="6">BAH domain-containing protein</fullName>
    </recommendedName>
</protein>
<reference evidence="5" key="1">
    <citation type="submission" date="2013-01" db="EMBL/GenBank/DDBJ databases">
        <title>Draft Genome Sequence of a Mulberry Tree, Morus notabilis C.K. Schneid.</title>
        <authorList>
            <person name="He N."/>
            <person name="Zhao S."/>
        </authorList>
    </citation>
    <scope>NUCLEOTIDE SEQUENCE</scope>
</reference>
<evidence type="ECO:0000313" key="5">
    <source>
        <dbReference type="Proteomes" id="UP000030645"/>
    </source>
</evidence>
<dbReference type="AlphaFoldDB" id="W9QMI6"/>
<dbReference type="PROSITE" id="PS50102">
    <property type="entry name" value="RRM"/>
    <property type="match status" value="1"/>
</dbReference>
<organism evidence="4 5">
    <name type="scientific">Morus notabilis</name>
    <dbReference type="NCBI Taxonomy" id="981085"/>
    <lineage>
        <taxon>Eukaryota</taxon>
        <taxon>Viridiplantae</taxon>
        <taxon>Streptophyta</taxon>
        <taxon>Embryophyta</taxon>
        <taxon>Tracheophyta</taxon>
        <taxon>Spermatophyta</taxon>
        <taxon>Magnoliopsida</taxon>
        <taxon>eudicotyledons</taxon>
        <taxon>Gunneridae</taxon>
        <taxon>Pentapetalae</taxon>
        <taxon>rosids</taxon>
        <taxon>fabids</taxon>
        <taxon>Rosales</taxon>
        <taxon>Moraceae</taxon>
        <taxon>Moreae</taxon>
        <taxon>Morus</taxon>
    </lineage>
</organism>
<dbReference type="PROSITE" id="PS51038">
    <property type="entry name" value="BAH"/>
    <property type="match status" value="1"/>
</dbReference>
<gene>
    <name evidence="4" type="ORF">L484_005143</name>
</gene>
<evidence type="ECO:0000256" key="1">
    <source>
        <dbReference type="PROSITE-ProRule" id="PRU00176"/>
    </source>
</evidence>
<dbReference type="STRING" id="981085.W9QMI6"/>
<dbReference type="GO" id="GO:0003723">
    <property type="term" value="F:RNA binding"/>
    <property type="evidence" value="ECO:0007669"/>
    <property type="project" value="UniProtKB-UniRule"/>
</dbReference>
<evidence type="ECO:0008006" key="6">
    <source>
        <dbReference type="Google" id="ProtNLM"/>
    </source>
</evidence>
<dbReference type="FunFam" id="2.30.30.490:FF:000017">
    <property type="entry name" value="Bromo-adjacent homology (BAH) domain-containing protein"/>
    <property type="match status" value="1"/>
</dbReference>